<accession>A0A323VF08</accession>
<gene>
    <name evidence="2" type="ORF">DMO24_08090</name>
    <name evidence="1" type="ORF">FHX36_003250</name>
</gene>
<reference evidence="1 4" key="2">
    <citation type="submission" date="2020-08" db="EMBL/GenBank/DDBJ databases">
        <title>Sequencing the genomes of 1000 actinobacteria strains.</title>
        <authorList>
            <person name="Klenk H.-P."/>
        </authorList>
    </citation>
    <scope>NUCLEOTIDE SEQUENCE [LARGE SCALE GENOMIC DNA]</scope>
    <source>
        <strain evidence="1 4">DSM 16678</strain>
    </source>
</reference>
<evidence type="ECO:0000313" key="4">
    <source>
        <dbReference type="Proteomes" id="UP000580718"/>
    </source>
</evidence>
<proteinExistence type="predicted"/>
<dbReference type="Proteomes" id="UP000247602">
    <property type="component" value="Unassembled WGS sequence"/>
</dbReference>
<evidence type="ECO:0000313" key="1">
    <source>
        <dbReference type="EMBL" id="MBB3677515.1"/>
    </source>
</evidence>
<reference evidence="2 3" key="1">
    <citation type="submission" date="2018-06" db="EMBL/GenBank/DDBJ databases">
        <title>Draft genome sequence of Modestobacter versicolor CP153-2.</title>
        <authorList>
            <person name="Gundlapally S.R."/>
        </authorList>
    </citation>
    <scope>NUCLEOTIDE SEQUENCE [LARGE SCALE GENOMIC DNA]</scope>
    <source>
        <strain evidence="2 3">CP153-2</strain>
    </source>
</reference>
<dbReference type="OrthoDB" id="5193321at2"/>
<sequence>MESRAREQQQWVVQPLIEAGVELDQVRELVFRLAFEDIVSEGRGTLACVAELVADRSPEVQQAWAQTIARMLTLEFPP</sequence>
<keyword evidence="3" id="KW-1185">Reference proteome</keyword>
<organism evidence="2 3">
    <name type="scientific">Modestobacter versicolor</name>
    <dbReference type="NCBI Taxonomy" id="429133"/>
    <lineage>
        <taxon>Bacteria</taxon>
        <taxon>Bacillati</taxon>
        <taxon>Actinomycetota</taxon>
        <taxon>Actinomycetes</taxon>
        <taxon>Geodermatophilales</taxon>
        <taxon>Geodermatophilaceae</taxon>
        <taxon>Modestobacter</taxon>
    </lineage>
</organism>
<evidence type="ECO:0000313" key="3">
    <source>
        <dbReference type="Proteomes" id="UP000247602"/>
    </source>
</evidence>
<name>A0A323VF08_9ACTN</name>
<evidence type="ECO:0000313" key="2">
    <source>
        <dbReference type="EMBL" id="PZA21846.1"/>
    </source>
</evidence>
<protein>
    <submittedName>
        <fullName evidence="2">Uncharacterized protein</fullName>
    </submittedName>
</protein>
<comment type="caution">
    <text evidence="2">The sequence shown here is derived from an EMBL/GenBank/DDBJ whole genome shotgun (WGS) entry which is preliminary data.</text>
</comment>
<dbReference type="AlphaFoldDB" id="A0A323VF08"/>
<dbReference type="EMBL" id="QKNV01000062">
    <property type="protein sequence ID" value="PZA21846.1"/>
    <property type="molecule type" value="Genomic_DNA"/>
</dbReference>
<dbReference type="Proteomes" id="UP000580718">
    <property type="component" value="Unassembled WGS sequence"/>
</dbReference>
<dbReference type="RefSeq" id="WP_110551804.1">
    <property type="nucleotide sequence ID" value="NZ_JACIBU010000001.1"/>
</dbReference>
<dbReference type="EMBL" id="JACIBU010000001">
    <property type="protein sequence ID" value="MBB3677515.1"/>
    <property type="molecule type" value="Genomic_DNA"/>
</dbReference>